<proteinExistence type="predicted"/>
<dbReference type="EMBL" id="LAZR01010802">
    <property type="protein sequence ID" value="KKM64985.1"/>
    <property type="molecule type" value="Genomic_DNA"/>
</dbReference>
<evidence type="ECO:0000313" key="1">
    <source>
        <dbReference type="EMBL" id="KKM64985.1"/>
    </source>
</evidence>
<comment type="caution">
    <text evidence="1">The sequence shown here is derived from an EMBL/GenBank/DDBJ whole genome shotgun (WGS) entry which is preliminary data.</text>
</comment>
<dbReference type="AlphaFoldDB" id="A0A0F9LL14"/>
<organism evidence="1">
    <name type="scientific">marine sediment metagenome</name>
    <dbReference type="NCBI Taxonomy" id="412755"/>
    <lineage>
        <taxon>unclassified sequences</taxon>
        <taxon>metagenomes</taxon>
        <taxon>ecological metagenomes</taxon>
    </lineage>
</organism>
<sequence>MGKALQATRILGPQMLEGMLAASGGKVTGAIRSKFTLPLGVQTVKQTREYVTQNYGSR</sequence>
<accession>A0A0F9LL14</accession>
<reference evidence="1" key="1">
    <citation type="journal article" date="2015" name="Nature">
        <title>Complex archaea that bridge the gap between prokaryotes and eukaryotes.</title>
        <authorList>
            <person name="Spang A."/>
            <person name="Saw J.H."/>
            <person name="Jorgensen S.L."/>
            <person name="Zaremba-Niedzwiedzka K."/>
            <person name="Martijn J."/>
            <person name="Lind A.E."/>
            <person name="van Eijk R."/>
            <person name="Schleper C."/>
            <person name="Guy L."/>
            <person name="Ettema T.J."/>
        </authorList>
    </citation>
    <scope>NUCLEOTIDE SEQUENCE</scope>
</reference>
<protein>
    <submittedName>
        <fullName evidence="1">Uncharacterized protein</fullName>
    </submittedName>
</protein>
<gene>
    <name evidence="1" type="ORF">LCGC14_1495950</name>
</gene>
<name>A0A0F9LL14_9ZZZZ</name>